<dbReference type="InterPro" id="IPR027417">
    <property type="entry name" value="P-loop_NTPase"/>
</dbReference>
<organism evidence="17 18">
    <name type="scientific">Georhizobium profundi</name>
    <dbReference type="NCBI Taxonomy" id="2341112"/>
    <lineage>
        <taxon>Bacteria</taxon>
        <taxon>Pseudomonadati</taxon>
        <taxon>Pseudomonadota</taxon>
        <taxon>Alphaproteobacteria</taxon>
        <taxon>Hyphomicrobiales</taxon>
        <taxon>Rhizobiaceae</taxon>
        <taxon>Georhizobium</taxon>
    </lineage>
</organism>
<feature type="binding site" evidence="14">
    <location>
        <begin position="39"/>
        <end position="46"/>
    </location>
    <ligand>
        <name>ATP</name>
        <dbReference type="ChEBI" id="CHEBI:30616"/>
    </ligand>
</feature>
<evidence type="ECO:0000256" key="5">
    <source>
        <dbReference type="ARBA" id="ARBA00012121"/>
    </source>
</evidence>
<dbReference type="CDD" id="cd02027">
    <property type="entry name" value="APSK"/>
    <property type="match status" value="1"/>
</dbReference>
<evidence type="ECO:0000256" key="2">
    <source>
        <dbReference type="ARBA" id="ARBA00002632"/>
    </source>
</evidence>
<keyword evidence="10 14" id="KW-0067">ATP-binding</keyword>
<evidence type="ECO:0000313" key="18">
    <source>
        <dbReference type="Proteomes" id="UP000268192"/>
    </source>
</evidence>
<proteinExistence type="inferred from homology"/>
<keyword evidence="7 14" id="KW-0808">Transferase</keyword>
<keyword evidence="18" id="KW-1185">Reference proteome</keyword>
<feature type="active site" description="Phosphoserine intermediate" evidence="14">
    <location>
        <position position="113"/>
    </location>
</feature>
<name>A0A3S9B3R0_9HYPH</name>
<evidence type="ECO:0000256" key="4">
    <source>
        <dbReference type="ARBA" id="ARBA00007008"/>
    </source>
</evidence>
<dbReference type="PANTHER" id="PTHR11055">
    <property type="entry name" value="BIFUNCTIONAL 3'-PHOSPHOADENOSINE 5'-PHOSPHOSULFATE SYNTHASE"/>
    <property type="match status" value="1"/>
</dbReference>
<dbReference type="HAMAP" id="MF_00065">
    <property type="entry name" value="Adenylyl_sulf_kinase"/>
    <property type="match status" value="1"/>
</dbReference>
<evidence type="ECO:0000256" key="13">
    <source>
        <dbReference type="ARBA" id="ARBA00031464"/>
    </source>
</evidence>
<dbReference type="GO" id="GO:0000103">
    <property type="term" value="P:sulfate assimilation"/>
    <property type="evidence" value="ECO:0007669"/>
    <property type="project" value="UniProtKB-UniRule"/>
</dbReference>
<dbReference type="GO" id="GO:0005524">
    <property type="term" value="F:ATP binding"/>
    <property type="evidence" value="ECO:0007669"/>
    <property type="project" value="UniProtKB-UniRule"/>
</dbReference>
<evidence type="ECO:0000256" key="11">
    <source>
        <dbReference type="ARBA" id="ARBA00029724"/>
    </source>
</evidence>
<evidence type="ECO:0000256" key="9">
    <source>
        <dbReference type="ARBA" id="ARBA00022777"/>
    </source>
</evidence>
<dbReference type="Proteomes" id="UP000268192">
    <property type="component" value="Chromosome"/>
</dbReference>
<evidence type="ECO:0000256" key="8">
    <source>
        <dbReference type="ARBA" id="ARBA00022741"/>
    </source>
</evidence>
<evidence type="ECO:0000259" key="16">
    <source>
        <dbReference type="Pfam" id="PF01583"/>
    </source>
</evidence>
<dbReference type="Gene3D" id="3.40.50.300">
    <property type="entry name" value="P-loop containing nucleotide triphosphate hydrolases"/>
    <property type="match status" value="1"/>
</dbReference>
<gene>
    <name evidence="14 17" type="primary">cysC</name>
    <name evidence="17" type="ORF">D5400_10155</name>
</gene>
<sequence length="207" mass="22616">MAEDIPLRSNVIQWQKTTLNRTDHARLMGQKPAVLWFTGLSASGKSTIANLVQVRLHAAGIKTFLLDGDNLRHGLSSDLGFSASDRVENMRRVSEVARLMSDAGLIVLVAFISPFGSEREAARARMADGEFIEIFVDTSFEECARRDPKGLYRRALAGELSNFTGLDSPYEAPSSPDIHLKTALTGAEALADEVVDHLKNRGLVPHG</sequence>
<dbReference type="Pfam" id="PF01583">
    <property type="entry name" value="APS_kinase"/>
    <property type="match status" value="1"/>
</dbReference>
<evidence type="ECO:0000256" key="7">
    <source>
        <dbReference type="ARBA" id="ARBA00022679"/>
    </source>
</evidence>
<dbReference type="KEGG" id="abaw:D5400_10155"/>
<keyword evidence="9 14" id="KW-0418">Kinase</keyword>
<dbReference type="GO" id="GO:0004020">
    <property type="term" value="F:adenylylsulfate kinase activity"/>
    <property type="evidence" value="ECO:0007669"/>
    <property type="project" value="UniProtKB-UniRule"/>
</dbReference>
<keyword evidence="14" id="KW-0597">Phosphoprotein</keyword>
<dbReference type="SUPFAM" id="SSF52540">
    <property type="entry name" value="P-loop containing nucleoside triphosphate hydrolases"/>
    <property type="match status" value="1"/>
</dbReference>
<protein>
    <recommendedName>
        <fullName evidence="6 14">Adenylyl-sulfate kinase</fullName>
        <ecNumber evidence="5 14">2.7.1.25</ecNumber>
    </recommendedName>
    <alternativeName>
        <fullName evidence="12 14">APS kinase</fullName>
    </alternativeName>
    <alternativeName>
        <fullName evidence="13 14">ATP adenosine-5'-phosphosulfate 3'-phosphotransferase</fullName>
    </alternativeName>
    <alternativeName>
        <fullName evidence="11 14">Adenosine-5'-phosphosulfate kinase</fullName>
    </alternativeName>
</protein>
<dbReference type="NCBIfam" id="NF003013">
    <property type="entry name" value="PRK03846.1"/>
    <property type="match status" value="1"/>
</dbReference>
<feature type="domain" description="APS kinase" evidence="16">
    <location>
        <begin position="32"/>
        <end position="181"/>
    </location>
</feature>
<comment type="pathway">
    <text evidence="3 14 15">Sulfur metabolism; hydrogen sulfide biosynthesis; sulfite from sulfate: step 2/3.</text>
</comment>
<comment type="catalytic activity">
    <reaction evidence="1 14 15">
        <text>adenosine 5'-phosphosulfate + ATP = 3'-phosphoadenylyl sulfate + ADP + H(+)</text>
        <dbReference type="Rhea" id="RHEA:24152"/>
        <dbReference type="ChEBI" id="CHEBI:15378"/>
        <dbReference type="ChEBI" id="CHEBI:30616"/>
        <dbReference type="ChEBI" id="CHEBI:58243"/>
        <dbReference type="ChEBI" id="CHEBI:58339"/>
        <dbReference type="ChEBI" id="CHEBI:456216"/>
        <dbReference type="EC" id="2.7.1.25"/>
    </reaction>
</comment>
<dbReference type="EMBL" id="CP032509">
    <property type="protein sequence ID" value="AZN71588.1"/>
    <property type="molecule type" value="Genomic_DNA"/>
</dbReference>
<evidence type="ECO:0000313" key="17">
    <source>
        <dbReference type="EMBL" id="AZN71588.1"/>
    </source>
</evidence>
<evidence type="ECO:0000256" key="10">
    <source>
        <dbReference type="ARBA" id="ARBA00022840"/>
    </source>
</evidence>
<evidence type="ECO:0000256" key="14">
    <source>
        <dbReference type="HAMAP-Rule" id="MF_00065"/>
    </source>
</evidence>
<comment type="function">
    <text evidence="2 14 15">Catalyzes the synthesis of activated sulfate.</text>
</comment>
<keyword evidence="8 14" id="KW-0547">Nucleotide-binding</keyword>
<comment type="similarity">
    <text evidence="4 14 15">Belongs to the APS kinase family.</text>
</comment>
<evidence type="ECO:0000256" key="3">
    <source>
        <dbReference type="ARBA" id="ARBA00004806"/>
    </source>
</evidence>
<dbReference type="AlphaFoldDB" id="A0A3S9B3R0"/>
<reference evidence="17 18" key="1">
    <citation type="submission" date="2018-09" db="EMBL/GenBank/DDBJ databases">
        <title>Marinorhizobium profundi gen. nov., sp. nov., isolated from a deep-sea sediment sample from the New Britain Trench and proposal of Marinorhizobiaceae fam. nov. in the order Rhizobiales of the class Alphaproteobacteria.</title>
        <authorList>
            <person name="Cao J."/>
        </authorList>
    </citation>
    <scope>NUCLEOTIDE SEQUENCE [LARGE SCALE GENOMIC DNA]</scope>
    <source>
        <strain evidence="17 18">WS11</strain>
    </source>
</reference>
<evidence type="ECO:0000256" key="15">
    <source>
        <dbReference type="RuleBase" id="RU004347"/>
    </source>
</evidence>
<accession>A0A3S9B3R0</accession>
<dbReference type="InterPro" id="IPR002891">
    <property type="entry name" value="APS"/>
</dbReference>
<dbReference type="GO" id="GO:0070814">
    <property type="term" value="P:hydrogen sulfide biosynthetic process"/>
    <property type="evidence" value="ECO:0007669"/>
    <property type="project" value="UniProtKB-UniRule"/>
</dbReference>
<dbReference type="PANTHER" id="PTHR11055:SF63">
    <property type="entry name" value="ADENYLYL-SULFATE KINASE 1, CHLOROPLASTIC"/>
    <property type="match status" value="1"/>
</dbReference>
<dbReference type="NCBIfam" id="TIGR00455">
    <property type="entry name" value="apsK"/>
    <property type="match status" value="1"/>
</dbReference>
<dbReference type="InterPro" id="IPR059117">
    <property type="entry name" value="APS_kinase_dom"/>
</dbReference>
<evidence type="ECO:0000256" key="6">
    <source>
        <dbReference type="ARBA" id="ARBA00018163"/>
    </source>
</evidence>
<dbReference type="OrthoDB" id="9804504at2"/>
<evidence type="ECO:0000256" key="12">
    <source>
        <dbReference type="ARBA" id="ARBA00031393"/>
    </source>
</evidence>
<dbReference type="UniPathway" id="UPA00140">
    <property type="reaction ID" value="UER00205"/>
</dbReference>
<dbReference type="EC" id="2.7.1.25" evidence="5 14"/>
<evidence type="ECO:0000256" key="1">
    <source>
        <dbReference type="ARBA" id="ARBA00001823"/>
    </source>
</evidence>